<dbReference type="SUPFAM" id="SSF144232">
    <property type="entry name" value="HIT/MYND zinc finger-like"/>
    <property type="match status" value="1"/>
</dbReference>
<evidence type="ECO:0000256" key="2">
    <source>
        <dbReference type="ARBA" id="ARBA00022771"/>
    </source>
</evidence>
<dbReference type="InterPro" id="IPR002893">
    <property type="entry name" value="Znf_MYND"/>
</dbReference>
<dbReference type="Gene3D" id="6.10.140.2220">
    <property type="match status" value="1"/>
</dbReference>
<evidence type="ECO:0000259" key="6">
    <source>
        <dbReference type="PROSITE" id="PS50865"/>
    </source>
</evidence>
<keyword evidence="2 4" id="KW-0863">Zinc-finger</keyword>
<dbReference type="HOGENOM" id="CLU_515006_0_0_1"/>
<feature type="domain" description="MYND-type" evidence="6">
    <location>
        <begin position="424"/>
        <end position="475"/>
    </location>
</feature>
<protein>
    <recommendedName>
        <fullName evidence="6">MYND-type domain-containing protein</fullName>
    </recommendedName>
</protein>
<keyword evidence="8" id="KW-1185">Reference proteome</keyword>
<proteinExistence type="predicted"/>
<dbReference type="KEGG" id="scm:SCHCO_02592940"/>
<dbReference type="Proteomes" id="UP000007431">
    <property type="component" value="Unassembled WGS sequence"/>
</dbReference>
<evidence type="ECO:0000256" key="5">
    <source>
        <dbReference type="SAM" id="MobiDB-lite"/>
    </source>
</evidence>
<dbReference type="PROSITE" id="PS50865">
    <property type="entry name" value="ZF_MYND_2"/>
    <property type="match status" value="1"/>
</dbReference>
<accession>D8QIS8</accession>
<evidence type="ECO:0000256" key="4">
    <source>
        <dbReference type="PROSITE-ProRule" id="PRU00134"/>
    </source>
</evidence>
<organism evidence="8">
    <name type="scientific">Schizophyllum commune (strain H4-8 / FGSC 9210)</name>
    <name type="common">Split gill fungus</name>
    <dbReference type="NCBI Taxonomy" id="578458"/>
    <lineage>
        <taxon>Eukaryota</taxon>
        <taxon>Fungi</taxon>
        <taxon>Dikarya</taxon>
        <taxon>Basidiomycota</taxon>
        <taxon>Agaricomycotina</taxon>
        <taxon>Agaricomycetes</taxon>
        <taxon>Agaricomycetidae</taxon>
        <taxon>Agaricales</taxon>
        <taxon>Schizophyllaceae</taxon>
        <taxon>Schizophyllum</taxon>
    </lineage>
</organism>
<dbReference type="AlphaFoldDB" id="D8QIS8"/>
<dbReference type="OrthoDB" id="5231159at2759"/>
<evidence type="ECO:0000256" key="1">
    <source>
        <dbReference type="ARBA" id="ARBA00022723"/>
    </source>
</evidence>
<feature type="non-terminal residue" evidence="7">
    <location>
        <position position="529"/>
    </location>
</feature>
<reference evidence="7 8" key="1">
    <citation type="journal article" date="2010" name="Nat. Biotechnol.">
        <title>Genome sequence of the model mushroom Schizophyllum commune.</title>
        <authorList>
            <person name="Ohm R.A."/>
            <person name="de Jong J.F."/>
            <person name="Lugones L.G."/>
            <person name="Aerts A."/>
            <person name="Kothe E."/>
            <person name="Stajich J.E."/>
            <person name="de Vries R.P."/>
            <person name="Record E."/>
            <person name="Levasseur A."/>
            <person name="Baker S.E."/>
            <person name="Bartholomew K.A."/>
            <person name="Coutinho P.M."/>
            <person name="Erdmann S."/>
            <person name="Fowler T.J."/>
            <person name="Gathman A.C."/>
            <person name="Lombard V."/>
            <person name="Henrissat B."/>
            <person name="Knabe N."/>
            <person name="Kuees U."/>
            <person name="Lilly W.W."/>
            <person name="Lindquist E."/>
            <person name="Lucas S."/>
            <person name="Magnuson J.K."/>
            <person name="Piumi F."/>
            <person name="Raudaskoski M."/>
            <person name="Salamov A."/>
            <person name="Schmutz J."/>
            <person name="Schwarze F.W.M.R."/>
            <person name="vanKuyk P.A."/>
            <person name="Horton J.S."/>
            <person name="Grigoriev I.V."/>
            <person name="Woesten H.A.B."/>
        </authorList>
    </citation>
    <scope>NUCLEOTIDE SEQUENCE [LARGE SCALE GENOMIC DNA]</scope>
    <source>
        <strain evidence="8">H4-8 / FGSC 9210</strain>
    </source>
</reference>
<dbReference type="VEuPathDB" id="FungiDB:SCHCODRAFT_02592940"/>
<evidence type="ECO:0000313" key="7">
    <source>
        <dbReference type="EMBL" id="EFI92462.1"/>
    </source>
</evidence>
<dbReference type="GO" id="GO:0008270">
    <property type="term" value="F:zinc ion binding"/>
    <property type="evidence" value="ECO:0007669"/>
    <property type="project" value="UniProtKB-KW"/>
</dbReference>
<gene>
    <name evidence="7" type="ORF">SCHCODRAFT_113792</name>
</gene>
<dbReference type="GeneID" id="9593674"/>
<name>D8QIS8_SCHCM</name>
<feature type="region of interest" description="Disordered" evidence="5">
    <location>
        <begin position="500"/>
        <end position="529"/>
    </location>
</feature>
<keyword evidence="3" id="KW-0862">Zinc</keyword>
<feature type="compositionally biased region" description="Low complexity" evidence="5">
    <location>
        <begin position="510"/>
        <end position="523"/>
    </location>
</feature>
<keyword evidence="1" id="KW-0479">Metal-binding</keyword>
<dbReference type="EMBL" id="GL377313">
    <property type="protein sequence ID" value="EFI92462.1"/>
    <property type="molecule type" value="Genomic_DNA"/>
</dbReference>
<evidence type="ECO:0000313" key="8">
    <source>
        <dbReference type="Proteomes" id="UP000007431"/>
    </source>
</evidence>
<dbReference type="InParanoid" id="D8QIS8"/>
<dbReference type="Pfam" id="PF01753">
    <property type="entry name" value="zf-MYND"/>
    <property type="match status" value="1"/>
</dbReference>
<sequence>MPIPSIAEDELLHVVGQLLFIKNEHPDAISKPAALALLKKSLARGRLFRSFDQGPPQRLHGQPPLKLGAEATANARCRLKLYSLLCTSVANLGLSKYPSHLWDSLYSAVPVALEWIYFLHPMNNNIRKIEDPEYNTDVASVFLNLLDGIVRPRIMKLSDKGLADWFKATHLDVLIVDYFVNLHRYIPDPSRETVDDTLCWMFLLCSKAAPNGELAFDVPPRVQEIVESSGYSSRRIHRAIFWFMKLVREQNWDYEESAHRLFFLAYTLVSEIPALLPVSDVVVANAIAEIKHAADSKAYIVAEGGFKFMYQLWDYASSYRVFEASISGGVFDLLVHLAKHLPVIPRTDGLRLLVRGFLQILSQSFMYWRPLSAFHLKHGPAIVETAAELNALGPHFVEFITTYQERSIFLEETRAKRLQSRNHCAACCVDKGGEGKCCQSPEAIKLLRCEQCHDVSYCSVECQKSHWRDTHRIDCEPLTGWCTARDKSLIILTVGINASPTSSSKRHGLGSSPNSSGNANPKNLTRMDG</sequence>
<evidence type="ECO:0000256" key="3">
    <source>
        <dbReference type="ARBA" id="ARBA00022833"/>
    </source>
</evidence>